<sequence>MNKDTSAQRSAQSNKLLKVWALQYGFDKLITQARNKLKKPDFIINIEKLMKILGYQEFTQINYAELTVKNLLEINNFEDRDGYLKLAALYFVIDVVHLVFQYKNPKIEIIDNFCPIFNLTVSESQLVSIGWMLENGYPPKNFTGTLFNLQIPAYFRFYFLQQLLYTNDFTAAYKFFDKFNSRFPLNDQYPEEGKIIVQCLTAYGKLKEAHDFILQYCSPDQNEFKNFYQDYIIELYRVARITKKESLLNDVKFSQEEVNVILGYISCTESEQSIQFNAFFNMHQNNNI</sequence>
<gene>
    <name evidence="1" type="ORF">M9Y10_037901</name>
</gene>
<proteinExistence type="predicted"/>
<evidence type="ECO:0000313" key="1">
    <source>
        <dbReference type="EMBL" id="KAK8886868.1"/>
    </source>
</evidence>
<name>A0ABR2K6X7_9EUKA</name>
<evidence type="ECO:0000313" key="2">
    <source>
        <dbReference type="Proteomes" id="UP001470230"/>
    </source>
</evidence>
<reference evidence="1 2" key="1">
    <citation type="submission" date="2024-04" db="EMBL/GenBank/DDBJ databases">
        <title>Tritrichomonas musculus Genome.</title>
        <authorList>
            <person name="Alves-Ferreira E."/>
            <person name="Grigg M."/>
            <person name="Lorenzi H."/>
            <person name="Galac M."/>
        </authorList>
    </citation>
    <scope>NUCLEOTIDE SEQUENCE [LARGE SCALE GENOMIC DNA]</scope>
    <source>
        <strain evidence="1 2">EAF2021</strain>
    </source>
</reference>
<comment type="caution">
    <text evidence="1">The sequence shown here is derived from an EMBL/GenBank/DDBJ whole genome shotgun (WGS) entry which is preliminary data.</text>
</comment>
<protein>
    <recommendedName>
        <fullName evidence="3">ELYS-like domain-containing protein</fullName>
    </recommendedName>
</protein>
<dbReference type="EMBL" id="JAPFFF010000006">
    <property type="protein sequence ID" value="KAK8886868.1"/>
    <property type="molecule type" value="Genomic_DNA"/>
</dbReference>
<evidence type="ECO:0008006" key="3">
    <source>
        <dbReference type="Google" id="ProtNLM"/>
    </source>
</evidence>
<dbReference type="Proteomes" id="UP001470230">
    <property type="component" value="Unassembled WGS sequence"/>
</dbReference>
<accession>A0ABR2K6X7</accession>
<keyword evidence="2" id="KW-1185">Reference proteome</keyword>
<organism evidence="1 2">
    <name type="scientific">Tritrichomonas musculus</name>
    <dbReference type="NCBI Taxonomy" id="1915356"/>
    <lineage>
        <taxon>Eukaryota</taxon>
        <taxon>Metamonada</taxon>
        <taxon>Parabasalia</taxon>
        <taxon>Tritrichomonadida</taxon>
        <taxon>Tritrichomonadidae</taxon>
        <taxon>Tritrichomonas</taxon>
    </lineage>
</organism>